<reference evidence="26" key="1">
    <citation type="journal article" date="2019" name="G3 (Bethesda)">
        <title>Genome Assemblies of Two Rare Opportunistic Yeast Pathogens: Diutina rugosa (syn. Candida rugosa) and Trichomonascus ciferrii (syn. Candida ciferrii).</title>
        <authorList>
            <person name="Mixao V."/>
            <person name="Saus E."/>
            <person name="Hansen A.P."/>
            <person name="Lass-Florl C."/>
            <person name="Gabaldon T."/>
        </authorList>
    </citation>
    <scope>NUCLEOTIDE SEQUENCE</scope>
    <source>
        <strain evidence="26">CBS 4856</strain>
    </source>
</reference>
<keyword evidence="5" id="KW-0493">Microtubule</keyword>
<dbReference type="GO" id="GO:0008017">
    <property type="term" value="F:microtubule binding"/>
    <property type="evidence" value="ECO:0007669"/>
    <property type="project" value="InterPro"/>
</dbReference>
<evidence type="ECO:0000256" key="17">
    <source>
        <dbReference type="ARBA" id="ARBA00047984"/>
    </source>
</evidence>
<evidence type="ECO:0000259" key="25">
    <source>
        <dbReference type="PROSITE" id="PS51195"/>
    </source>
</evidence>
<name>A0A642VCC2_9ASCO</name>
<dbReference type="InterPro" id="IPR011545">
    <property type="entry name" value="DEAD/DEAH_box_helicase_dom"/>
</dbReference>
<dbReference type="GO" id="GO:0072686">
    <property type="term" value="C:mitotic spindle"/>
    <property type="evidence" value="ECO:0007669"/>
    <property type="project" value="TreeGrafter"/>
</dbReference>
<keyword evidence="11" id="KW-0505">Motor protein</keyword>
<evidence type="ECO:0000256" key="6">
    <source>
        <dbReference type="ARBA" id="ARBA00022741"/>
    </source>
</evidence>
<proteinExistence type="inferred from homology"/>
<dbReference type="GO" id="GO:0005634">
    <property type="term" value="C:nucleus"/>
    <property type="evidence" value="ECO:0007669"/>
    <property type="project" value="UniProtKB-SubCell"/>
</dbReference>
<keyword evidence="9" id="KW-0067">ATP-binding</keyword>
<evidence type="ECO:0000256" key="18">
    <source>
        <dbReference type="PROSITE-ProRule" id="PRU00283"/>
    </source>
</evidence>
<feature type="domain" description="Helicase C-terminal" evidence="24">
    <location>
        <begin position="237"/>
        <end position="398"/>
    </location>
</feature>
<dbReference type="CDD" id="cd18045">
    <property type="entry name" value="DEADc_EIF4AIII_DDX48"/>
    <property type="match status" value="1"/>
</dbReference>
<feature type="compositionally biased region" description="Basic and acidic residues" evidence="21">
    <location>
        <begin position="1347"/>
        <end position="1374"/>
    </location>
</feature>
<keyword evidence="8" id="KW-0347">Helicase</keyword>
<evidence type="ECO:0000256" key="16">
    <source>
        <dbReference type="ARBA" id="ARBA00040908"/>
    </source>
</evidence>
<dbReference type="InterPro" id="IPR014014">
    <property type="entry name" value="RNA_helicase_DEAD_Q_motif"/>
</dbReference>
<evidence type="ECO:0000256" key="12">
    <source>
        <dbReference type="ARBA" id="ARBA00023212"/>
    </source>
</evidence>
<dbReference type="SMART" id="SM00490">
    <property type="entry name" value="HELICc"/>
    <property type="match status" value="1"/>
</dbReference>
<evidence type="ECO:0000256" key="5">
    <source>
        <dbReference type="ARBA" id="ARBA00022701"/>
    </source>
</evidence>
<dbReference type="InterPro" id="IPR036961">
    <property type="entry name" value="Kinesin_motor_dom_sf"/>
</dbReference>
<keyword evidence="4" id="KW-0963">Cytoplasm</keyword>
<keyword evidence="10" id="KW-0694">RNA-binding</keyword>
<evidence type="ECO:0000259" key="22">
    <source>
        <dbReference type="PROSITE" id="PS50067"/>
    </source>
</evidence>
<dbReference type="InterPro" id="IPR001650">
    <property type="entry name" value="Helicase_C-like"/>
</dbReference>
<keyword evidence="27" id="KW-1185">Reference proteome</keyword>
<dbReference type="FunFam" id="3.40.50.300:FF:000031">
    <property type="entry name" value="Eukaryotic initiation factor 4A-III"/>
    <property type="match status" value="1"/>
</dbReference>
<comment type="caution">
    <text evidence="26">The sequence shown here is derived from an EMBL/GenBank/DDBJ whole genome shotgun (WGS) entry which is preliminary data.</text>
</comment>
<evidence type="ECO:0000259" key="24">
    <source>
        <dbReference type="PROSITE" id="PS51194"/>
    </source>
</evidence>
<dbReference type="Pfam" id="PF00225">
    <property type="entry name" value="Kinesin"/>
    <property type="match status" value="1"/>
</dbReference>
<feature type="region of interest" description="Disordered" evidence="21">
    <location>
        <begin position="1299"/>
        <end position="1397"/>
    </location>
</feature>
<evidence type="ECO:0000256" key="20">
    <source>
        <dbReference type="SAM" id="Coils"/>
    </source>
</evidence>
<dbReference type="PROSITE" id="PS51192">
    <property type="entry name" value="HELICASE_ATP_BIND_1"/>
    <property type="match status" value="1"/>
</dbReference>
<dbReference type="Gene3D" id="3.40.850.10">
    <property type="entry name" value="Kinesin motor domain"/>
    <property type="match status" value="1"/>
</dbReference>
<sequence>MSGEFNRAADEELEFTSSDGVNIHSSFEAMNLHEDLLRGIYAYGFEAPSAIQSRAITQIISGRDIIAQAQSGTGKTATFTIGMLDVVEIRHRAPQAIVLSPTRELAVQIQNVIMALGDYLNVQCHACIGGTSVGKDIKALERGQHVVSGTPGRVADMIKRRYLNTKHVKMVILDEADTLLESGFQDTIYEIYRYLPPATQVVVVSATLPGDVLKMTNKFMTDPVRILVKRDELTLEGLKQYFIAVEKEDWKFDTLCDLYDTLTITQAVIFCNTKRKVDWLTDKMKEANFTVVSMHGDMEQKERDSIMQEFRQGSSRVLISTDVWARGIDVQQVSLVINYDLPFNRENYIHRIGRSGRFGRKGVAINFVTDEEVRILHDIEQYYSTQIDEMPININEMMNDREIKAKSNVVVDVQSQTEVSVRVGEDLSNQKTYSLDRVFGSESDQSILFDEVVSPIVDELLTGMNCTVFAYTMTGDESIMNDSYAHEAGIIPRVLFKLFNAIDLKNGDYSVTCSFLELYNEELRDLLDDDESKKLRIFDDTGKKAVTIQGLTDAHLVSPISGMQLLQKALEKRHVAATKINDLSSRSHTVFTINVALDADKSGEYLTRGKINLVDLAGSENIGKSGAENKRAREAGMINQSLLTLGRVINSLVDKSPHVPYRESKLTRLLQDSLGGRTKTCIIATVSPALVNVEETLSTLEYASRAKNIKNKPQMNSTMPKRAMLKEYASDMEKLRQDLIATRKKNGIYLDSENYKEIMAESESQKILVNEQQRKLDTVNRQLKAARELVESTKQQLLQVNRELESSSDGLNDTMSELKTTSSALQSTRDDLQNGTGLRLSIVGSNLDGLNMGQELISTLDRTIMDVNVLHDRLQKKYHLDNVAKENIVNSCVDIDSSVSQVQSLLSSFSGKHNDLANSLSQIINRRVQQEVERMASASHFVDKSLTSLDKLKVQIREVTGKSEKELNDLFSTVDTVRQDIKSEVRDGLKGLQQSASDICASIGDEISTFKSHIQTPISDISKLIQTICDESTKQTQRSNEAITTLQNEMTTKSNELQTRYEQQVATFNKAIKEQQANADQERNALLTQITDLINSYSKTREANLIQTVHENFKTPMDEFNHDIHQTTASRNNDLSRILTMNNDNDDHLKHRHQQISSELDTLMNNVEESGKKIQSASNEINTVTKKSINQQVDSIETNIKSLDDFVSKVTTKSQDYSIAVSDNIDKISDTYQQVLKDMSGQLRTVEDNFKTWSTSGQLSEHTDELSNLWENVEKETQLQLAHVSDSLQRLRSVELTATVAAPSDSKKKDQSPSSEQESDSQPQESSDDSSRVPLNEISQAENQLPSKDRSEPVKQLIRDEGVEIPTKRSREDSTSMTQSSRVPRHVTKRRVLRERT</sequence>
<evidence type="ECO:0000256" key="19">
    <source>
        <dbReference type="PROSITE-ProRule" id="PRU00552"/>
    </source>
</evidence>
<dbReference type="GO" id="GO:0016787">
    <property type="term" value="F:hydrolase activity"/>
    <property type="evidence" value="ECO:0007669"/>
    <property type="project" value="UniProtKB-KW"/>
</dbReference>
<keyword evidence="6" id="KW-0547">Nucleotide-binding</keyword>
<keyword evidence="20" id="KW-0175">Coiled coil</keyword>
<dbReference type="EC" id="3.6.4.13" evidence="3"/>
<evidence type="ECO:0000313" key="26">
    <source>
        <dbReference type="EMBL" id="KAA8915954.1"/>
    </source>
</evidence>
<comment type="catalytic activity">
    <reaction evidence="17">
        <text>ATP + H2O = ADP + phosphate + H(+)</text>
        <dbReference type="Rhea" id="RHEA:13065"/>
        <dbReference type="ChEBI" id="CHEBI:15377"/>
        <dbReference type="ChEBI" id="CHEBI:15378"/>
        <dbReference type="ChEBI" id="CHEBI:30616"/>
        <dbReference type="ChEBI" id="CHEBI:43474"/>
        <dbReference type="ChEBI" id="CHEBI:456216"/>
        <dbReference type="EC" id="3.6.4.13"/>
    </reaction>
</comment>
<dbReference type="EMBL" id="SWFS01000129">
    <property type="protein sequence ID" value="KAA8915954.1"/>
    <property type="molecule type" value="Genomic_DNA"/>
</dbReference>
<feature type="domain" description="Kinesin motor" evidence="22">
    <location>
        <begin position="391"/>
        <end position="709"/>
    </location>
</feature>
<dbReference type="SMART" id="SM00487">
    <property type="entry name" value="DEXDc"/>
    <property type="match status" value="1"/>
</dbReference>
<gene>
    <name evidence="26" type="ORF">TRICI_001871</name>
</gene>
<dbReference type="GO" id="GO:0003724">
    <property type="term" value="F:RNA helicase activity"/>
    <property type="evidence" value="ECO:0007669"/>
    <property type="project" value="UniProtKB-EC"/>
</dbReference>
<dbReference type="InterPro" id="IPR047149">
    <property type="entry name" value="KIF11-like"/>
</dbReference>
<feature type="compositionally biased region" description="Basic residues" evidence="21">
    <location>
        <begin position="1383"/>
        <end position="1397"/>
    </location>
</feature>
<evidence type="ECO:0000256" key="15">
    <source>
        <dbReference type="ARBA" id="ARBA00040655"/>
    </source>
</evidence>
<dbReference type="GO" id="GO:0003723">
    <property type="term" value="F:RNA binding"/>
    <property type="evidence" value="ECO:0007669"/>
    <property type="project" value="UniProtKB-KW"/>
</dbReference>
<organism evidence="26 27">
    <name type="scientific">Trichomonascus ciferrii</name>
    <dbReference type="NCBI Taxonomy" id="44093"/>
    <lineage>
        <taxon>Eukaryota</taxon>
        <taxon>Fungi</taxon>
        <taxon>Dikarya</taxon>
        <taxon>Ascomycota</taxon>
        <taxon>Saccharomycotina</taxon>
        <taxon>Dipodascomycetes</taxon>
        <taxon>Dipodascales</taxon>
        <taxon>Trichomonascaceae</taxon>
        <taxon>Trichomonascus</taxon>
        <taxon>Trichomonascus ciferrii complex</taxon>
    </lineage>
</organism>
<evidence type="ECO:0000256" key="11">
    <source>
        <dbReference type="ARBA" id="ARBA00023175"/>
    </source>
</evidence>
<keyword evidence="7" id="KW-0378">Hydrolase</keyword>
<feature type="domain" description="Helicase ATP-binding" evidence="23">
    <location>
        <begin position="56"/>
        <end position="226"/>
    </location>
</feature>
<dbReference type="OrthoDB" id="10265785at2759"/>
<evidence type="ECO:0000256" key="14">
    <source>
        <dbReference type="ARBA" id="ARBA00034704"/>
    </source>
</evidence>
<accession>A0A642VCC2</accession>
<evidence type="ECO:0000256" key="13">
    <source>
        <dbReference type="ARBA" id="ARBA00023242"/>
    </source>
</evidence>
<evidence type="ECO:0000256" key="8">
    <source>
        <dbReference type="ARBA" id="ARBA00022806"/>
    </source>
</evidence>
<dbReference type="InterPro" id="IPR027417">
    <property type="entry name" value="P-loop_NTPase"/>
</dbReference>
<evidence type="ECO:0000259" key="23">
    <source>
        <dbReference type="PROSITE" id="PS51192"/>
    </source>
</evidence>
<evidence type="ECO:0000256" key="9">
    <source>
        <dbReference type="ARBA" id="ARBA00022840"/>
    </source>
</evidence>
<feature type="coiled-coil region" evidence="20">
    <location>
        <begin position="769"/>
        <end position="803"/>
    </location>
</feature>
<dbReference type="CDD" id="cd18787">
    <property type="entry name" value="SF2_C_DEAD"/>
    <property type="match status" value="1"/>
</dbReference>
<dbReference type="Pfam" id="PF00271">
    <property type="entry name" value="Helicase_C"/>
    <property type="match status" value="1"/>
</dbReference>
<dbReference type="GO" id="GO:0005876">
    <property type="term" value="C:spindle microtubule"/>
    <property type="evidence" value="ECO:0007669"/>
    <property type="project" value="TreeGrafter"/>
</dbReference>
<dbReference type="InterPro" id="IPR001752">
    <property type="entry name" value="Kinesin_motor_dom"/>
</dbReference>
<dbReference type="GO" id="GO:0005524">
    <property type="term" value="F:ATP binding"/>
    <property type="evidence" value="ECO:0007669"/>
    <property type="project" value="UniProtKB-KW"/>
</dbReference>
<evidence type="ECO:0000256" key="1">
    <source>
        <dbReference type="ARBA" id="ARBA00004123"/>
    </source>
</evidence>
<comment type="subcellular location">
    <subcellularLocation>
        <location evidence="2">Cytoplasm</location>
        <location evidence="2">Cytoskeleton</location>
    </subcellularLocation>
    <subcellularLocation>
        <location evidence="1">Nucleus</location>
    </subcellularLocation>
</comment>
<dbReference type="PANTHER" id="PTHR47970:SF12">
    <property type="entry name" value="KINESIN FAMILY MEMBER 11"/>
    <property type="match status" value="1"/>
</dbReference>
<comment type="similarity">
    <text evidence="14">Belongs to the TRAFAC class myosin-kinesin ATPase superfamily. Kinesin family. KIN-5/BimC subfamily.</text>
</comment>
<comment type="caution">
    <text evidence="18">Lacks conserved residue(s) required for the propagation of feature annotation.</text>
</comment>
<dbReference type="InterPro" id="IPR019821">
    <property type="entry name" value="Kinesin_motor_CS"/>
</dbReference>
<dbReference type="Pfam" id="PF00270">
    <property type="entry name" value="DEAD"/>
    <property type="match status" value="1"/>
</dbReference>
<evidence type="ECO:0000256" key="21">
    <source>
        <dbReference type="SAM" id="MobiDB-lite"/>
    </source>
</evidence>
<dbReference type="VEuPathDB" id="FungiDB:TRICI_001871"/>
<dbReference type="FunFam" id="3.40.50.300:FF:000849">
    <property type="entry name" value="ATP-dependent RNA helicase DBP5"/>
    <property type="match status" value="1"/>
</dbReference>
<dbReference type="InterPro" id="IPR014001">
    <property type="entry name" value="Helicase_ATP-bd"/>
</dbReference>
<keyword evidence="12" id="KW-0206">Cytoskeleton</keyword>
<dbReference type="FunFam" id="3.40.850.10:FF:000019">
    <property type="entry name" value="Kinesin-like protein KIN-5D"/>
    <property type="match status" value="1"/>
</dbReference>
<dbReference type="PROSITE" id="PS00411">
    <property type="entry name" value="KINESIN_MOTOR_1"/>
    <property type="match status" value="1"/>
</dbReference>
<dbReference type="SMART" id="SM00129">
    <property type="entry name" value="KISc"/>
    <property type="match status" value="1"/>
</dbReference>
<dbReference type="PANTHER" id="PTHR47970">
    <property type="entry name" value="KINESIN-LIKE PROTEIN KIF11"/>
    <property type="match status" value="1"/>
</dbReference>
<dbReference type="SUPFAM" id="SSF52540">
    <property type="entry name" value="P-loop containing nucleoside triphosphate hydrolases"/>
    <property type="match status" value="2"/>
</dbReference>
<evidence type="ECO:0000256" key="4">
    <source>
        <dbReference type="ARBA" id="ARBA00022490"/>
    </source>
</evidence>
<evidence type="ECO:0000256" key="7">
    <source>
        <dbReference type="ARBA" id="ARBA00022801"/>
    </source>
</evidence>
<dbReference type="PROSITE" id="PS50067">
    <property type="entry name" value="KINESIN_MOTOR_2"/>
    <property type="match status" value="1"/>
</dbReference>
<feature type="compositionally biased region" description="Low complexity" evidence="21">
    <location>
        <begin position="1312"/>
        <end position="1325"/>
    </location>
</feature>
<dbReference type="GO" id="GO:0008574">
    <property type="term" value="F:plus-end-directed microtubule motor activity"/>
    <property type="evidence" value="ECO:0007669"/>
    <property type="project" value="TreeGrafter"/>
</dbReference>
<feature type="compositionally biased region" description="Polar residues" evidence="21">
    <location>
        <begin position="1337"/>
        <end position="1346"/>
    </location>
</feature>
<evidence type="ECO:0000256" key="2">
    <source>
        <dbReference type="ARBA" id="ARBA00004245"/>
    </source>
</evidence>
<dbReference type="GO" id="GO:0007018">
    <property type="term" value="P:microtubule-based movement"/>
    <property type="evidence" value="ECO:0007669"/>
    <property type="project" value="InterPro"/>
</dbReference>
<dbReference type="PROSITE" id="PS51194">
    <property type="entry name" value="HELICASE_CTER"/>
    <property type="match status" value="1"/>
</dbReference>
<feature type="short sequence motif" description="Q motif" evidence="19">
    <location>
        <begin position="25"/>
        <end position="53"/>
    </location>
</feature>
<feature type="domain" description="DEAD-box RNA helicase Q" evidence="25">
    <location>
        <begin position="25"/>
        <end position="53"/>
    </location>
</feature>
<dbReference type="Gene3D" id="3.40.50.300">
    <property type="entry name" value="P-loop containing nucleotide triphosphate hydrolases"/>
    <property type="match status" value="2"/>
</dbReference>
<dbReference type="PRINTS" id="PR00380">
    <property type="entry name" value="KINESINHEAVY"/>
</dbReference>
<protein>
    <recommendedName>
        <fullName evidence="15">ATP-dependent RNA helicase FAL1</fullName>
        <ecNumber evidence="3">3.6.4.13</ecNumber>
    </recommendedName>
    <alternativeName>
        <fullName evidence="16">ATP-dependent RNA helicase fal1</fullName>
    </alternativeName>
</protein>
<evidence type="ECO:0000256" key="3">
    <source>
        <dbReference type="ARBA" id="ARBA00012552"/>
    </source>
</evidence>
<dbReference type="PROSITE" id="PS51195">
    <property type="entry name" value="Q_MOTIF"/>
    <property type="match status" value="1"/>
</dbReference>
<dbReference type="GO" id="GO:0000073">
    <property type="term" value="P:initial mitotic spindle pole body separation"/>
    <property type="evidence" value="ECO:0007669"/>
    <property type="project" value="TreeGrafter"/>
</dbReference>
<evidence type="ECO:0000256" key="10">
    <source>
        <dbReference type="ARBA" id="ARBA00022884"/>
    </source>
</evidence>
<keyword evidence="13" id="KW-0539">Nucleus</keyword>
<evidence type="ECO:0000313" key="27">
    <source>
        <dbReference type="Proteomes" id="UP000761534"/>
    </source>
</evidence>
<dbReference type="Proteomes" id="UP000761534">
    <property type="component" value="Unassembled WGS sequence"/>
</dbReference>